<dbReference type="Proteomes" id="UP001596303">
    <property type="component" value="Unassembled WGS sequence"/>
</dbReference>
<feature type="region of interest" description="Disordered" evidence="1">
    <location>
        <begin position="1044"/>
        <end position="1087"/>
    </location>
</feature>
<dbReference type="EMBL" id="JBHSSW010000012">
    <property type="protein sequence ID" value="MFC6198429.1"/>
    <property type="molecule type" value="Genomic_DNA"/>
</dbReference>
<keyword evidence="2" id="KW-0732">Signal</keyword>
<evidence type="ECO:0008006" key="5">
    <source>
        <dbReference type="Google" id="ProtNLM"/>
    </source>
</evidence>
<evidence type="ECO:0000256" key="1">
    <source>
        <dbReference type="SAM" id="MobiDB-lite"/>
    </source>
</evidence>
<dbReference type="RefSeq" id="WP_377378630.1">
    <property type="nucleotide sequence ID" value="NZ_JBHSSW010000012.1"/>
</dbReference>
<proteinExistence type="predicted"/>
<evidence type="ECO:0000256" key="2">
    <source>
        <dbReference type="SAM" id="SignalP"/>
    </source>
</evidence>
<comment type="caution">
    <text evidence="3">The sequence shown here is derived from an EMBL/GenBank/DDBJ whole genome shotgun (WGS) entry which is preliminary data.</text>
</comment>
<sequence>MKLNLLGALAAAGLCLATLGAASAQSDPQSRDAILEAFGVDIKKLPKGSDVTRVPGQNGESDQLLLQVPAKISTSWAAPSQTSASCDITLTFVRTGKTTGQNGQPPHSQHLYSSGTITHWAGAFYMPIRDGKPLIGKPGVWPEEGYPAGLAGDGVLIPAPTCDASNELGYTITPNDPPYKEQEKEYRERGLPDAQIQQALKMMTQIGGRSANPYARTVPWNEFVRLTCYSRYFPVTQIVDGRPESFVLKFEGRLEHEDEPACPLTAAKGYIHVGDPPEEETFAFIKAFPEPETHFKPDGSAFACTNNDPVNPLVQFDFTTDIKASTIARSVTLEIETGPDSYQPVNAPFEVMNDTSLIMSPGTRLEPLRRYRVRVAGGEAGLTGYGKKDILPEDLELEFQTAPAEAGVQLDSVFRRDVDLGIYQVVRDQPVLPGKETFARTYLPYPSSNLGNEPKKLAPNMCLDVSVRSEATGNLPEIGFTETSYVATRADLITKKDRRLGYNKALSQGWVPRPQEGGGDGRRLFAARVTPANFTSAIEGAEPPSTEIGADRPTEILKQPIRLPIKVYAARVNIDAIDDAIAALFPDQISKDGELQGDEAKPDAARTLTSIADYLRAANEKTPQLAREVIARGSVISETLSDYLPVNSASMQNGGNVNISIWLNTQAFVRGAVGISADEINKTIVNQFAAAHENQVLPNCRGLEICTLVVPWRWGGAKASTNNALRARGLILGVDTLEPKIMERIGLAFAHEIGHDFGLAHVPNDFDKAEEQTRINNQLSRQDILWPDIDAMFRRSDGTIVYRSSKDGNSEHSSLYPMMYHVLVRPYNSALPDDQYRQILKALRAPYSGNPQYYGPYAEGSESSKFRLELFNWRKTNSLYQAGARAQEIFPVLRYNYPALEEQEDAETALGVSLSLLATDAGWLAPLNPIVMKGWTLPASVELEDGAADVLQLRALDKAGKVIAAQDFDLPATAQDGRLRAFRLEAALSMSAADLEQVATLEVFSGTQELIARMPSEAFAARATAAEPVEEEPVDADILAPAEEPQGAEPVISEAKPKPAAPTQDRSQDETIAKAPEAKSSAQGGSFGSCGMSRADIAALVDHQMAGLEGLSGIGNVEQLKKELLESYLAEDYPKDVLCEMRKEME</sequence>
<reference evidence="4" key="1">
    <citation type="journal article" date="2019" name="Int. J. Syst. Evol. Microbiol.">
        <title>The Global Catalogue of Microorganisms (GCM) 10K type strain sequencing project: providing services to taxonomists for standard genome sequencing and annotation.</title>
        <authorList>
            <consortium name="The Broad Institute Genomics Platform"/>
            <consortium name="The Broad Institute Genome Sequencing Center for Infectious Disease"/>
            <person name="Wu L."/>
            <person name="Ma J."/>
        </authorList>
    </citation>
    <scope>NUCLEOTIDE SEQUENCE [LARGE SCALE GENOMIC DNA]</scope>
    <source>
        <strain evidence="4">CGMCC-1.15741</strain>
    </source>
</reference>
<keyword evidence="4" id="KW-1185">Reference proteome</keyword>
<feature type="signal peptide" evidence="2">
    <location>
        <begin position="1"/>
        <end position="24"/>
    </location>
</feature>
<evidence type="ECO:0000313" key="3">
    <source>
        <dbReference type="EMBL" id="MFC6198429.1"/>
    </source>
</evidence>
<feature type="chain" id="PRO_5045063526" description="SbsA Ig-like domain-containing protein" evidence="2">
    <location>
        <begin position="25"/>
        <end position="1146"/>
    </location>
</feature>
<protein>
    <recommendedName>
        <fullName evidence="5">SbsA Ig-like domain-containing protein</fullName>
    </recommendedName>
</protein>
<accession>A0ABW1SAE3</accession>
<organism evidence="3 4">
    <name type="scientific">Ponticaulis profundi</name>
    <dbReference type="NCBI Taxonomy" id="2665222"/>
    <lineage>
        <taxon>Bacteria</taxon>
        <taxon>Pseudomonadati</taxon>
        <taxon>Pseudomonadota</taxon>
        <taxon>Alphaproteobacteria</taxon>
        <taxon>Hyphomonadales</taxon>
        <taxon>Hyphomonadaceae</taxon>
        <taxon>Ponticaulis</taxon>
    </lineage>
</organism>
<gene>
    <name evidence="3" type="ORF">ACFQDM_10075</name>
</gene>
<name>A0ABW1SAE3_9PROT</name>
<evidence type="ECO:0000313" key="4">
    <source>
        <dbReference type="Proteomes" id="UP001596303"/>
    </source>
</evidence>